<evidence type="ECO:0000313" key="2">
    <source>
        <dbReference type="Proteomes" id="UP001500320"/>
    </source>
</evidence>
<proteinExistence type="predicted"/>
<sequence length="221" mass="23790">MSDIYSHLAPGLASAFARQLALGDLIGERGWQVDISAGRVTFGDDLTFPIQLLGTESHLDRTWLWAWANSGSDLPGEVLRAALWLRDYGGRYGLAELTEPGMGLGEVDGHLIALLAGALTGRCYYRGPYQGGALFFLVEDTPPRVSAPVAPERLLRVLAQVLQTYPVDHRTLVEGFLSQQGFQVTTAPGAVEGRRADGMSLRAVLDEHGRITDMSGGISPA</sequence>
<protein>
    <submittedName>
        <fullName evidence="1">Uncharacterized protein</fullName>
    </submittedName>
</protein>
<gene>
    <name evidence="1" type="ORF">GCM10010466_23960</name>
</gene>
<organism evidence="1 2">
    <name type="scientific">Planomonospora alba</name>
    <dbReference type="NCBI Taxonomy" id="161354"/>
    <lineage>
        <taxon>Bacteria</taxon>
        <taxon>Bacillati</taxon>
        <taxon>Actinomycetota</taxon>
        <taxon>Actinomycetes</taxon>
        <taxon>Streptosporangiales</taxon>
        <taxon>Streptosporangiaceae</taxon>
        <taxon>Planomonospora</taxon>
    </lineage>
</organism>
<reference evidence="2" key="1">
    <citation type="journal article" date="2019" name="Int. J. Syst. Evol. Microbiol.">
        <title>The Global Catalogue of Microorganisms (GCM) 10K type strain sequencing project: providing services to taxonomists for standard genome sequencing and annotation.</title>
        <authorList>
            <consortium name="The Broad Institute Genomics Platform"/>
            <consortium name="The Broad Institute Genome Sequencing Center for Infectious Disease"/>
            <person name="Wu L."/>
            <person name="Ma J."/>
        </authorList>
    </citation>
    <scope>NUCLEOTIDE SEQUENCE [LARGE SCALE GENOMIC DNA]</scope>
    <source>
        <strain evidence="2">JCM 9373</strain>
    </source>
</reference>
<accession>A0ABP6N238</accession>
<dbReference type="Pfam" id="PF21813">
    <property type="entry name" value="DUF6882"/>
    <property type="match status" value="1"/>
</dbReference>
<dbReference type="InterPro" id="IPR049249">
    <property type="entry name" value="DUF6882"/>
</dbReference>
<dbReference type="RefSeq" id="WP_344858788.1">
    <property type="nucleotide sequence ID" value="NZ_BAAAUT010000016.1"/>
</dbReference>
<dbReference type="EMBL" id="BAAAUT010000016">
    <property type="protein sequence ID" value="GAA3132565.1"/>
    <property type="molecule type" value="Genomic_DNA"/>
</dbReference>
<comment type="caution">
    <text evidence="1">The sequence shown here is derived from an EMBL/GenBank/DDBJ whole genome shotgun (WGS) entry which is preliminary data.</text>
</comment>
<evidence type="ECO:0000313" key="1">
    <source>
        <dbReference type="EMBL" id="GAA3132565.1"/>
    </source>
</evidence>
<keyword evidence="2" id="KW-1185">Reference proteome</keyword>
<name>A0ABP6N238_9ACTN</name>
<dbReference type="Proteomes" id="UP001500320">
    <property type="component" value="Unassembled WGS sequence"/>
</dbReference>